<feature type="domain" description="B30.2/SPRY" evidence="8">
    <location>
        <begin position="256"/>
        <end position="452"/>
    </location>
</feature>
<keyword evidence="2 4" id="KW-0863">Zinc-finger</keyword>
<dbReference type="Gene3D" id="3.30.40.10">
    <property type="entry name" value="Zinc/RING finger domain, C3HC4 (zinc finger)"/>
    <property type="match status" value="1"/>
</dbReference>
<dbReference type="InterPro" id="IPR006574">
    <property type="entry name" value="PRY"/>
</dbReference>
<protein>
    <recommendedName>
        <fullName evidence="11">Tripartite motif containing 39</fullName>
    </recommendedName>
</protein>
<accession>A0A674JUP1</accession>
<evidence type="ECO:0000256" key="2">
    <source>
        <dbReference type="ARBA" id="ARBA00022771"/>
    </source>
</evidence>
<reference evidence="9" key="1">
    <citation type="submission" date="2025-08" db="UniProtKB">
        <authorList>
            <consortium name="Ensembl"/>
        </authorList>
    </citation>
    <scope>IDENTIFICATION</scope>
</reference>
<feature type="coiled-coil region" evidence="5">
    <location>
        <begin position="52"/>
        <end position="86"/>
    </location>
</feature>
<dbReference type="InterPro" id="IPR001870">
    <property type="entry name" value="B30.2/SPRY"/>
</dbReference>
<keyword evidence="3" id="KW-0862">Zinc</keyword>
<dbReference type="SUPFAM" id="SSF49899">
    <property type="entry name" value="Concanavalin A-like lectins/glucanases"/>
    <property type="match status" value="1"/>
</dbReference>
<dbReference type="FunFam" id="2.60.120.920:FF:000004">
    <property type="entry name" value="Butyrophilin subfamily 1 member A1"/>
    <property type="match status" value="1"/>
</dbReference>
<dbReference type="SMART" id="SM00589">
    <property type="entry name" value="PRY"/>
    <property type="match status" value="1"/>
</dbReference>
<dbReference type="InParanoid" id="A0A674JUP1"/>
<dbReference type="SUPFAM" id="SSF57850">
    <property type="entry name" value="RING/U-box"/>
    <property type="match status" value="1"/>
</dbReference>
<evidence type="ECO:0008006" key="11">
    <source>
        <dbReference type="Google" id="ProtNLM"/>
    </source>
</evidence>
<dbReference type="PROSITE" id="PS00518">
    <property type="entry name" value="ZF_RING_1"/>
    <property type="match status" value="1"/>
</dbReference>
<dbReference type="Pfam" id="PF13765">
    <property type="entry name" value="PRY"/>
    <property type="match status" value="1"/>
</dbReference>
<dbReference type="Gene3D" id="2.60.120.920">
    <property type="match status" value="1"/>
</dbReference>
<dbReference type="CDD" id="cd13745">
    <property type="entry name" value="SPRY_PRY_TRIM39"/>
    <property type="match status" value="1"/>
</dbReference>
<dbReference type="InterPro" id="IPR035033">
    <property type="entry name" value="PRY/SPRY_TRIM39"/>
</dbReference>
<dbReference type="PROSITE" id="PS50089">
    <property type="entry name" value="ZF_RING_2"/>
    <property type="match status" value="1"/>
</dbReference>
<evidence type="ECO:0000256" key="1">
    <source>
        <dbReference type="ARBA" id="ARBA00022723"/>
    </source>
</evidence>
<dbReference type="Pfam" id="PF15227">
    <property type="entry name" value="zf-C3HC4_4"/>
    <property type="match status" value="1"/>
</dbReference>
<keyword evidence="1" id="KW-0479">Metal-binding</keyword>
<evidence type="ECO:0000259" key="7">
    <source>
        <dbReference type="PROSITE" id="PS50119"/>
    </source>
</evidence>
<dbReference type="InterPro" id="IPR017907">
    <property type="entry name" value="Znf_RING_CS"/>
</dbReference>
<dbReference type="AlphaFoldDB" id="A0A674JUP1"/>
<evidence type="ECO:0000313" key="9">
    <source>
        <dbReference type="Ensembl" id="ENSTMTP00000022879.1"/>
    </source>
</evidence>
<keyword evidence="10" id="KW-1185">Reference proteome</keyword>
<dbReference type="InterPro" id="IPR003877">
    <property type="entry name" value="SPRY_dom"/>
</dbReference>
<dbReference type="Pfam" id="PF00622">
    <property type="entry name" value="SPRY"/>
    <property type="match status" value="1"/>
</dbReference>
<dbReference type="Gene3D" id="3.30.160.60">
    <property type="entry name" value="Classic Zinc Finger"/>
    <property type="match status" value="1"/>
</dbReference>
<evidence type="ECO:0000256" key="4">
    <source>
        <dbReference type="PROSITE-ProRule" id="PRU00024"/>
    </source>
</evidence>
<dbReference type="InterPro" id="IPR043136">
    <property type="entry name" value="B30.2/SPRY_sf"/>
</dbReference>
<feature type="coiled-coil region" evidence="5">
    <location>
        <begin position="179"/>
        <end position="213"/>
    </location>
</feature>
<evidence type="ECO:0000256" key="3">
    <source>
        <dbReference type="ARBA" id="ARBA00022833"/>
    </source>
</evidence>
<dbReference type="PROSITE" id="PS50188">
    <property type="entry name" value="B302_SPRY"/>
    <property type="match status" value="1"/>
</dbReference>
<dbReference type="InterPro" id="IPR050143">
    <property type="entry name" value="TRIM/RBCC"/>
</dbReference>
<evidence type="ECO:0000313" key="10">
    <source>
        <dbReference type="Proteomes" id="UP000472274"/>
    </source>
</evidence>
<dbReference type="InterPro" id="IPR013083">
    <property type="entry name" value="Znf_RING/FYVE/PHD"/>
</dbReference>
<evidence type="ECO:0000259" key="8">
    <source>
        <dbReference type="PROSITE" id="PS50188"/>
    </source>
</evidence>
<dbReference type="SUPFAM" id="SSF57845">
    <property type="entry name" value="B-box zinc-binding domain"/>
    <property type="match status" value="1"/>
</dbReference>
<dbReference type="InterPro" id="IPR013320">
    <property type="entry name" value="ConA-like_dom_sf"/>
</dbReference>
<reference evidence="9" key="2">
    <citation type="submission" date="2025-09" db="UniProtKB">
        <authorList>
            <consortium name="Ensembl"/>
        </authorList>
    </citation>
    <scope>IDENTIFICATION</scope>
</reference>
<sequence length="460" mass="52491">ILLEETVCPICLEYFNDPVSMDCGHNFCQFCITEYYEKLEIEEEGVFCPQCRSKLKKEKSQTNRQLARMVENIQQLGIKSEDLKKQTLFCEDDGEVICLLCDKTQEHGSHTLVPIEDASQVYKLLKKAREEISRLKSKEQNKPKDWKVSVRGLGRIKCKRQRISSEFEKLQLLLNEEKKLFLQGLAEEERETLKKLNENVTKLSQQSFSLQQLITEMEEKCQQLVAELLQVGYTNVCVLLRSEQVRLQEPELSAAELKVVYRVPGVMEMLREFTVDMTLDPNTAQPNLVLSKDRKHVRYGDTRQDLPDNPERFDPCVCVLRAEGFTGGRHYWEVGVGDKTDWDLGVCRESVRRKGRVTYTPEDGYWAVWLGNGEYKALTSSWTSLPVSVGPSRMGIFLDYEAGEVLFYNVTDRSHLFTFTGTFSRTLCPYYSPGLAAGGENAALLIICPVPSEAGGNLCP</sequence>
<dbReference type="PRINTS" id="PR01407">
    <property type="entry name" value="BUTYPHLNCDUF"/>
</dbReference>
<organism evidence="9 10">
    <name type="scientific">Terrapene triunguis</name>
    <name type="common">Three-toed box turtle</name>
    <dbReference type="NCBI Taxonomy" id="2587831"/>
    <lineage>
        <taxon>Eukaryota</taxon>
        <taxon>Metazoa</taxon>
        <taxon>Chordata</taxon>
        <taxon>Craniata</taxon>
        <taxon>Vertebrata</taxon>
        <taxon>Euteleostomi</taxon>
        <taxon>Archelosauria</taxon>
        <taxon>Testudinata</taxon>
        <taxon>Testudines</taxon>
        <taxon>Cryptodira</taxon>
        <taxon>Durocryptodira</taxon>
        <taxon>Testudinoidea</taxon>
        <taxon>Emydidae</taxon>
        <taxon>Terrapene</taxon>
    </lineage>
</organism>
<dbReference type="InterPro" id="IPR003879">
    <property type="entry name" value="Butyrophylin_SPRY"/>
</dbReference>
<dbReference type="InterPro" id="IPR000315">
    <property type="entry name" value="Znf_B-box"/>
</dbReference>
<feature type="domain" description="RING-type" evidence="6">
    <location>
        <begin position="8"/>
        <end position="52"/>
    </location>
</feature>
<dbReference type="SMART" id="SM00184">
    <property type="entry name" value="RING"/>
    <property type="match status" value="1"/>
</dbReference>
<dbReference type="Pfam" id="PF00643">
    <property type="entry name" value="zf-B_box"/>
    <property type="match status" value="1"/>
</dbReference>
<dbReference type="GO" id="GO:0008270">
    <property type="term" value="F:zinc ion binding"/>
    <property type="evidence" value="ECO:0007669"/>
    <property type="project" value="UniProtKB-KW"/>
</dbReference>
<feature type="domain" description="B box-type" evidence="7">
    <location>
        <begin position="88"/>
        <end position="115"/>
    </location>
</feature>
<name>A0A674JUP1_9SAUR</name>
<dbReference type="Ensembl" id="ENSTMTT00000023688.1">
    <property type="protein sequence ID" value="ENSTMTP00000022879.1"/>
    <property type="gene ID" value="ENSTMTG00000016629.1"/>
</dbReference>
<dbReference type="SMART" id="SM00449">
    <property type="entry name" value="SPRY"/>
    <property type="match status" value="1"/>
</dbReference>
<evidence type="ECO:0000256" key="5">
    <source>
        <dbReference type="SAM" id="Coils"/>
    </source>
</evidence>
<keyword evidence="5" id="KW-0175">Coiled coil</keyword>
<evidence type="ECO:0000259" key="6">
    <source>
        <dbReference type="PROSITE" id="PS50089"/>
    </source>
</evidence>
<dbReference type="PANTHER" id="PTHR24103">
    <property type="entry name" value="E3 UBIQUITIN-PROTEIN LIGASE TRIM"/>
    <property type="match status" value="1"/>
</dbReference>
<dbReference type="PROSITE" id="PS50119">
    <property type="entry name" value="ZF_BBOX"/>
    <property type="match status" value="1"/>
</dbReference>
<dbReference type="InterPro" id="IPR001841">
    <property type="entry name" value="Znf_RING"/>
</dbReference>
<dbReference type="GeneTree" id="ENSGT00940000154126"/>
<dbReference type="Proteomes" id="UP000472274">
    <property type="component" value="Unplaced"/>
</dbReference>
<proteinExistence type="predicted"/>